<dbReference type="EMBL" id="JAVHJO010000016">
    <property type="protein sequence ID" value="KAK6526335.1"/>
    <property type="molecule type" value="Genomic_DNA"/>
</dbReference>
<comment type="caution">
    <text evidence="2">The sequence shown here is derived from an EMBL/GenBank/DDBJ whole genome shotgun (WGS) entry which is preliminary data.</text>
</comment>
<organism evidence="2 3">
    <name type="scientific">Orbilia ellipsospora</name>
    <dbReference type="NCBI Taxonomy" id="2528407"/>
    <lineage>
        <taxon>Eukaryota</taxon>
        <taxon>Fungi</taxon>
        <taxon>Dikarya</taxon>
        <taxon>Ascomycota</taxon>
        <taxon>Pezizomycotina</taxon>
        <taxon>Orbiliomycetes</taxon>
        <taxon>Orbiliales</taxon>
        <taxon>Orbiliaceae</taxon>
        <taxon>Orbilia</taxon>
    </lineage>
</organism>
<gene>
    <name evidence="2" type="ORF">TWF694_004933</name>
</gene>
<feature type="region of interest" description="Disordered" evidence="1">
    <location>
        <begin position="81"/>
        <end position="109"/>
    </location>
</feature>
<proteinExistence type="predicted"/>
<evidence type="ECO:0000313" key="2">
    <source>
        <dbReference type="EMBL" id="KAK6526335.1"/>
    </source>
</evidence>
<name>A0AAV9WVG0_9PEZI</name>
<dbReference type="Proteomes" id="UP001365542">
    <property type="component" value="Unassembled WGS sequence"/>
</dbReference>
<feature type="compositionally biased region" description="Acidic residues" evidence="1">
    <location>
        <begin position="92"/>
        <end position="102"/>
    </location>
</feature>
<protein>
    <recommendedName>
        <fullName evidence="4">Pentatricopeptide repeat protein</fullName>
    </recommendedName>
</protein>
<dbReference type="InterPro" id="IPR011990">
    <property type="entry name" value="TPR-like_helical_dom_sf"/>
</dbReference>
<feature type="region of interest" description="Disordered" evidence="1">
    <location>
        <begin position="1134"/>
        <end position="1164"/>
    </location>
</feature>
<dbReference type="Gene3D" id="1.25.40.10">
    <property type="entry name" value="Tetratricopeptide repeat domain"/>
    <property type="match status" value="1"/>
</dbReference>
<feature type="compositionally biased region" description="Basic and acidic residues" evidence="1">
    <location>
        <begin position="1155"/>
        <end position="1164"/>
    </location>
</feature>
<dbReference type="AlphaFoldDB" id="A0AAV9WVG0"/>
<accession>A0AAV9WVG0</accession>
<evidence type="ECO:0000256" key="1">
    <source>
        <dbReference type="SAM" id="MobiDB-lite"/>
    </source>
</evidence>
<reference evidence="2 3" key="1">
    <citation type="submission" date="2019-10" db="EMBL/GenBank/DDBJ databases">
        <authorList>
            <person name="Palmer J.M."/>
        </authorList>
    </citation>
    <scope>NUCLEOTIDE SEQUENCE [LARGE SCALE GENOMIC DNA]</scope>
    <source>
        <strain evidence="2 3">TWF694</strain>
    </source>
</reference>
<evidence type="ECO:0000313" key="3">
    <source>
        <dbReference type="Proteomes" id="UP001365542"/>
    </source>
</evidence>
<keyword evidence="3" id="KW-1185">Reference proteome</keyword>
<evidence type="ECO:0008006" key="4">
    <source>
        <dbReference type="Google" id="ProtNLM"/>
    </source>
</evidence>
<sequence>MLQKVTVRARRSYNWICSDCRQRLGYPGAQVQTVRPFNCSSSLSYRKPATTRSCSSATFSYWRRPVISTVASRISIYGPRFYTDGPPRDEESLYEADQDEDLQSGRGPRYDVEDEEFEEIQSGFLEESGEEPFDGEGKELKDYEPTVGDMEELLDTLDKPEKWKDVELEDPELLNEDAYFQEILPEHDVVQSDDAPSNDKLISIPTESIPEGILEEPRDLAEGPPKARAVGSIGTATFWRPKIIQWLHQKPSKRKKYIASLERMNAALSEGGYQLIPPNEKWHHKRVVTRSMTITPGYKVSIWQMFKANYIRRYREGDQSILMGRPAGWKPTQAELHKEYQNYYWEHKQNITRLYSLHRNWHNAPDVRKSFTNVMYMLTRFTRSDTLVKYRFRKEHEKRENLLIENVEGEVLEQIVADWQQPLEEFDPTTYKPLTVTVNERARAMSALKYWKPPRSYQDIEEFKLQYMKDIDIENLARVFGVKINTVPLSADELLALIQSISMQKISKQDLRYLLPPEYENSIAFFSHTIICILVSHESYGVLNTSIMNTAINYMMKFDEIKKGRHLIEYMSYLRIPMNIGTFREALKASAKAKDIFVFERLVRRLMLKGSMFDHEVWQAFLACAHSAGQKLQIFQEMVNLGMDPKKLAPTALLKLAFGMYKDQLRMGNKNAVLPWKHLRGIQLDASTVNPILQFLYDHNAYDEARTFLWRVTKTHKMMPNMGTLRIIVRENCRRMTLWGAVKAVFIFEKHYGIKANSLIFEQIFQLAHRSRHYNVVRTVWAHACLTNQVTKRMIDRMRHDIYETGRNAGKPGKLALGVCSENSEEVVNSPVWAMRLVSKARDPLGFLMSDGEGYHNPEIMKDLEDVKARMERIYEFRNQTIQMRKELLRLDLFAHNNWQPRRKFSIDLVAAMRRDRWLRTDHPQCHKWSPLRWAWSMFQVRRGTKRGGELGAPLNFDTFERRKPKKEDVFSDARAHARAYSILEQLPTRLTRRSPLLANPDWKPPDDTADGEKLSLAEADPLDEMGEEEELTGKDLYAFYEDILNDDLGSPESAGYDFDFDGDDEAHSLDDEFLEREASLALDEVISSWDHEPGMSPDATYKHNEVDGWRSNDLVERRLADDGDESYTERMARRAAAARADEEAKYAPPPPHLEGPKEIDTDKVYDYLYGDDDEAEKP</sequence>